<feature type="domain" description="Helix-hairpin-helix DNA-binding motif class 1" evidence="2">
    <location>
        <begin position="49"/>
        <end position="68"/>
    </location>
</feature>
<dbReference type="NCBIfam" id="TIGR00426">
    <property type="entry name" value="competence protein ComEA helix-hairpin-helix repeat region"/>
    <property type="match status" value="1"/>
</dbReference>
<name>A0ABQ4NV31_SHECO</name>
<dbReference type="EMBL" id="BPEU01000003">
    <property type="protein sequence ID" value="GIU36211.1"/>
    <property type="molecule type" value="Genomic_DNA"/>
</dbReference>
<dbReference type="PANTHER" id="PTHR21180:SF32">
    <property type="entry name" value="ENDONUCLEASE_EXONUCLEASE_PHOSPHATASE FAMILY DOMAIN-CONTAINING PROTEIN 1"/>
    <property type="match status" value="1"/>
</dbReference>
<evidence type="ECO:0000256" key="1">
    <source>
        <dbReference type="SAM" id="SignalP"/>
    </source>
</evidence>
<evidence type="ECO:0000259" key="2">
    <source>
        <dbReference type="SMART" id="SM00278"/>
    </source>
</evidence>
<comment type="caution">
    <text evidence="3">The sequence shown here is derived from an EMBL/GenBank/DDBJ whole genome shotgun (WGS) entry which is preliminary data.</text>
</comment>
<organism evidence="3 4">
    <name type="scientific">Shewanella colwelliana</name>
    <name type="common">Alteromonas colwelliana</name>
    <dbReference type="NCBI Taxonomy" id="23"/>
    <lineage>
        <taxon>Bacteria</taxon>
        <taxon>Pseudomonadati</taxon>
        <taxon>Pseudomonadota</taxon>
        <taxon>Gammaproteobacteria</taxon>
        <taxon>Alteromonadales</taxon>
        <taxon>Shewanellaceae</taxon>
        <taxon>Shewanella</taxon>
    </lineage>
</organism>
<dbReference type="SUPFAM" id="SSF47781">
    <property type="entry name" value="RuvA domain 2-like"/>
    <property type="match status" value="1"/>
</dbReference>
<sequence length="101" mass="10738">MKMSFLGVLVAAALMVAPALAAEKVTPQSEVSKTLTQMEAVSINTASAEQLTQLKGVGESKAQAIIEYRKAHGGFKNLDELTQVKGIGPKLLEQNRASLKL</sequence>
<reference evidence="3 4" key="1">
    <citation type="submission" date="2021-05" db="EMBL/GenBank/DDBJ databases">
        <title>Molecular characterization for Shewanella algae harboring chromosomal blaOXA-55-like strains isolated from clinical and environment sample.</title>
        <authorList>
            <person name="Ohama Y."/>
            <person name="Aoki K."/>
            <person name="Harada S."/>
            <person name="Moriya K."/>
            <person name="Ishii Y."/>
            <person name="Tateda K."/>
        </authorList>
    </citation>
    <scope>NUCLEOTIDE SEQUENCE [LARGE SCALE GENOMIC DNA]</scope>
    <source>
        <strain evidence="3 4">MBTL60-118</strain>
    </source>
</reference>
<proteinExistence type="predicted"/>
<feature type="domain" description="Helix-hairpin-helix DNA-binding motif class 1" evidence="2">
    <location>
        <begin position="79"/>
        <end position="98"/>
    </location>
</feature>
<keyword evidence="1" id="KW-0732">Signal</keyword>
<dbReference type="Pfam" id="PF12836">
    <property type="entry name" value="HHH_3"/>
    <property type="match status" value="1"/>
</dbReference>
<keyword evidence="4" id="KW-1185">Reference proteome</keyword>
<dbReference type="InterPro" id="IPR051675">
    <property type="entry name" value="Endo/Exo/Phosphatase_dom_1"/>
</dbReference>
<dbReference type="SMART" id="SM00278">
    <property type="entry name" value="HhH1"/>
    <property type="match status" value="2"/>
</dbReference>
<dbReference type="InterPro" id="IPR010994">
    <property type="entry name" value="RuvA_2-like"/>
</dbReference>
<dbReference type="Gene3D" id="1.10.150.280">
    <property type="entry name" value="AF1531-like domain"/>
    <property type="match status" value="1"/>
</dbReference>
<dbReference type="PANTHER" id="PTHR21180">
    <property type="entry name" value="ENDONUCLEASE/EXONUCLEASE/PHOSPHATASE FAMILY DOMAIN-CONTAINING PROTEIN 1"/>
    <property type="match status" value="1"/>
</dbReference>
<evidence type="ECO:0000313" key="3">
    <source>
        <dbReference type="EMBL" id="GIU36211.1"/>
    </source>
</evidence>
<accession>A0ABQ4NV31</accession>
<dbReference type="RefSeq" id="WP_220744112.1">
    <property type="nucleotide sequence ID" value="NZ_BPEU01000003.1"/>
</dbReference>
<feature type="signal peptide" evidence="1">
    <location>
        <begin position="1"/>
        <end position="21"/>
    </location>
</feature>
<protein>
    <submittedName>
        <fullName evidence="3">Competence protein ComEA</fullName>
    </submittedName>
</protein>
<dbReference type="InterPro" id="IPR003583">
    <property type="entry name" value="Hlx-hairpin-Hlx_DNA-bd_motif"/>
</dbReference>
<dbReference type="InterPro" id="IPR004509">
    <property type="entry name" value="Competence_ComEA_HhH"/>
</dbReference>
<gene>
    <name evidence="3" type="primary">comEA</name>
    <name evidence="3" type="ORF">TUM3794_05010</name>
</gene>
<dbReference type="Proteomes" id="UP000773469">
    <property type="component" value="Unassembled WGS sequence"/>
</dbReference>
<feature type="chain" id="PRO_5046380085" evidence="1">
    <location>
        <begin position="22"/>
        <end position="101"/>
    </location>
</feature>
<evidence type="ECO:0000313" key="4">
    <source>
        <dbReference type="Proteomes" id="UP000773469"/>
    </source>
</evidence>